<gene>
    <name evidence="1" type="ORF">DY000_02000001</name>
</gene>
<comment type="caution">
    <text evidence="1">The sequence shown here is derived from an EMBL/GenBank/DDBJ whole genome shotgun (WGS) entry which is preliminary data.</text>
</comment>
<dbReference type="Gene3D" id="2.40.30.10">
    <property type="entry name" value="Translation factors"/>
    <property type="match status" value="1"/>
</dbReference>
<reference evidence="1 2" key="1">
    <citation type="journal article" date="2020" name="BMC Genomics">
        <title>Intraspecific diversification of the crop wild relative Brassica cretica Lam. using demographic model selection.</title>
        <authorList>
            <person name="Kioukis A."/>
            <person name="Michalopoulou V.A."/>
            <person name="Briers L."/>
            <person name="Pirintsos S."/>
            <person name="Studholme D.J."/>
            <person name="Pavlidis P."/>
            <person name="Sarris P.F."/>
        </authorList>
    </citation>
    <scope>NUCLEOTIDE SEQUENCE [LARGE SCALE GENOMIC DNA]</scope>
    <source>
        <strain evidence="2">cv. PFS-1207/04</strain>
    </source>
</reference>
<dbReference type="Proteomes" id="UP000266723">
    <property type="component" value="Unassembled WGS sequence"/>
</dbReference>
<keyword evidence="2" id="KW-1185">Reference proteome</keyword>
<dbReference type="SUPFAM" id="SSF50447">
    <property type="entry name" value="Translation proteins"/>
    <property type="match status" value="1"/>
</dbReference>
<sequence>MPRKTKTWFRLPLKGANPHDTLFLFLLSWYRTLHFWYKGPCLLDAVDSVKSQDLNQGTVRSLERGSQGCTIARAGDNVAIALQENDANQVMSGVFCGNPKEMDQTDLRGECVSWESIS</sequence>
<dbReference type="EMBL" id="QGKV02000832">
    <property type="protein sequence ID" value="KAF3549310.1"/>
    <property type="molecule type" value="Genomic_DNA"/>
</dbReference>
<evidence type="ECO:0000313" key="2">
    <source>
        <dbReference type="Proteomes" id="UP000266723"/>
    </source>
</evidence>
<name>A0ABQ7CAM0_BRACR</name>
<protein>
    <submittedName>
        <fullName evidence="1">Uncharacterized protein</fullName>
    </submittedName>
</protein>
<evidence type="ECO:0000313" key="1">
    <source>
        <dbReference type="EMBL" id="KAF3549310.1"/>
    </source>
</evidence>
<accession>A0ABQ7CAM0</accession>
<organism evidence="1 2">
    <name type="scientific">Brassica cretica</name>
    <name type="common">Mustard</name>
    <dbReference type="NCBI Taxonomy" id="69181"/>
    <lineage>
        <taxon>Eukaryota</taxon>
        <taxon>Viridiplantae</taxon>
        <taxon>Streptophyta</taxon>
        <taxon>Embryophyta</taxon>
        <taxon>Tracheophyta</taxon>
        <taxon>Spermatophyta</taxon>
        <taxon>Magnoliopsida</taxon>
        <taxon>eudicotyledons</taxon>
        <taxon>Gunneridae</taxon>
        <taxon>Pentapetalae</taxon>
        <taxon>rosids</taxon>
        <taxon>malvids</taxon>
        <taxon>Brassicales</taxon>
        <taxon>Brassicaceae</taxon>
        <taxon>Brassiceae</taxon>
        <taxon>Brassica</taxon>
    </lineage>
</organism>
<proteinExistence type="predicted"/>
<dbReference type="InterPro" id="IPR009000">
    <property type="entry name" value="Transl_B-barrel_sf"/>
</dbReference>